<reference evidence="4" key="1">
    <citation type="journal article" date="2020" name="Stud. Mycol.">
        <title>101 Dothideomycetes genomes: a test case for predicting lifestyles and emergence of pathogens.</title>
        <authorList>
            <person name="Haridas S."/>
            <person name="Albert R."/>
            <person name="Binder M."/>
            <person name="Bloem J."/>
            <person name="Labutti K."/>
            <person name="Salamov A."/>
            <person name="Andreopoulos B."/>
            <person name="Baker S."/>
            <person name="Barry K."/>
            <person name="Bills G."/>
            <person name="Bluhm B."/>
            <person name="Cannon C."/>
            <person name="Castanera R."/>
            <person name="Culley D."/>
            <person name="Daum C."/>
            <person name="Ezra D."/>
            <person name="Gonzalez J."/>
            <person name="Henrissat B."/>
            <person name="Kuo A."/>
            <person name="Liang C."/>
            <person name="Lipzen A."/>
            <person name="Lutzoni F."/>
            <person name="Magnuson J."/>
            <person name="Mondo S."/>
            <person name="Nolan M."/>
            <person name="Ohm R."/>
            <person name="Pangilinan J."/>
            <person name="Park H.-J."/>
            <person name="Ramirez L."/>
            <person name="Alfaro M."/>
            <person name="Sun H."/>
            <person name="Tritt A."/>
            <person name="Yoshinaga Y."/>
            <person name="Zwiers L.-H."/>
            <person name="Turgeon B."/>
            <person name="Goodwin S."/>
            <person name="Spatafora J."/>
            <person name="Crous P."/>
            <person name="Grigoriev I."/>
        </authorList>
    </citation>
    <scope>NUCLEOTIDE SEQUENCE</scope>
    <source>
        <strain evidence="4">SCOH1-5</strain>
    </source>
</reference>
<accession>A0A6A6F3H2</accession>
<dbReference type="PANTHER" id="PTHR43180:SF31">
    <property type="entry name" value="CHAIN DEHYDROGENASE_REDUCTASE, PUTATIVE (AFU_ORTHOLOGUE AFUA_2G16570)-RELATED"/>
    <property type="match status" value="1"/>
</dbReference>
<dbReference type="EMBL" id="ML992701">
    <property type="protein sequence ID" value="KAF2207709.1"/>
    <property type="molecule type" value="Genomic_DNA"/>
</dbReference>
<dbReference type="InterPro" id="IPR002347">
    <property type="entry name" value="SDR_fam"/>
</dbReference>
<evidence type="ECO:0000313" key="5">
    <source>
        <dbReference type="Proteomes" id="UP000799539"/>
    </source>
</evidence>
<dbReference type="PANTHER" id="PTHR43180">
    <property type="entry name" value="3-OXOACYL-(ACYL-CARRIER-PROTEIN) REDUCTASE (AFU_ORTHOLOGUE AFUA_6G11210)"/>
    <property type="match status" value="1"/>
</dbReference>
<protein>
    <submittedName>
        <fullName evidence="4">Uncharacterized protein</fullName>
    </submittedName>
</protein>
<gene>
    <name evidence="4" type="ORF">CERZMDRAFT_50676</name>
</gene>
<dbReference type="OrthoDB" id="5371740at2759"/>
<evidence type="ECO:0000256" key="1">
    <source>
        <dbReference type="ARBA" id="ARBA00006484"/>
    </source>
</evidence>
<dbReference type="PROSITE" id="PS00061">
    <property type="entry name" value="ADH_SHORT"/>
    <property type="match status" value="1"/>
</dbReference>
<evidence type="ECO:0000313" key="4">
    <source>
        <dbReference type="EMBL" id="KAF2207709.1"/>
    </source>
</evidence>
<dbReference type="AlphaFoldDB" id="A0A6A6F3H2"/>
<dbReference type="SUPFAM" id="SSF51735">
    <property type="entry name" value="NAD(P)-binding Rossmann-fold domains"/>
    <property type="match status" value="1"/>
</dbReference>
<evidence type="ECO:0000256" key="3">
    <source>
        <dbReference type="ARBA" id="ARBA00023002"/>
    </source>
</evidence>
<dbReference type="GO" id="GO:0016491">
    <property type="term" value="F:oxidoreductase activity"/>
    <property type="evidence" value="ECO:0007669"/>
    <property type="project" value="UniProtKB-KW"/>
</dbReference>
<dbReference type="Proteomes" id="UP000799539">
    <property type="component" value="Unassembled WGS sequence"/>
</dbReference>
<organism evidence="4 5">
    <name type="scientific">Cercospora zeae-maydis SCOH1-5</name>
    <dbReference type="NCBI Taxonomy" id="717836"/>
    <lineage>
        <taxon>Eukaryota</taxon>
        <taxon>Fungi</taxon>
        <taxon>Dikarya</taxon>
        <taxon>Ascomycota</taxon>
        <taxon>Pezizomycotina</taxon>
        <taxon>Dothideomycetes</taxon>
        <taxon>Dothideomycetidae</taxon>
        <taxon>Mycosphaerellales</taxon>
        <taxon>Mycosphaerellaceae</taxon>
        <taxon>Cercospora</taxon>
    </lineage>
</organism>
<proteinExistence type="inferred from homology"/>
<comment type="similarity">
    <text evidence="1">Belongs to the short-chain dehydrogenases/reductases (SDR) family.</text>
</comment>
<keyword evidence="5" id="KW-1185">Reference proteome</keyword>
<name>A0A6A6F3H2_9PEZI</name>
<dbReference type="Gene3D" id="3.40.50.720">
    <property type="entry name" value="NAD(P)-binding Rossmann-like Domain"/>
    <property type="match status" value="1"/>
</dbReference>
<sequence length="316" mass="35288">MSRLAPYTYTGPIDHNVPIPWNLLNNKSVVLTGGSNGIGLATVRKFTEAGAFVTFGDVDEIHGKKLESEINQKYAEEKCKFVKCDIKNWEDQVKLFEEATSNERGLDVVIANAGISRASGDSLWELDDLSKLPVKPDLNIIETNVDGTLYTFKLATYHFRKQKNPGGCFIMTGSLIAYIDSPANWEYTASKYALRGLLHTVRRNSWEQNIRIAYVAPCYIRSAIRTAEWEASLLKQNVPFGETADVASCFARIATDPETNGHALMIVPRSLAPYGFMDTGLEDFTEEGFMKATQIAQLNVIKDRWLEGAGIQVYKK</sequence>
<dbReference type="InterPro" id="IPR036291">
    <property type="entry name" value="NAD(P)-bd_dom_sf"/>
</dbReference>
<dbReference type="Pfam" id="PF00106">
    <property type="entry name" value="adh_short"/>
    <property type="match status" value="1"/>
</dbReference>
<keyword evidence="2" id="KW-0521">NADP</keyword>
<keyword evidence="3" id="KW-0560">Oxidoreductase</keyword>
<evidence type="ECO:0000256" key="2">
    <source>
        <dbReference type="ARBA" id="ARBA00022857"/>
    </source>
</evidence>
<dbReference type="InterPro" id="IPR020904">
    <property type="entry name" value="Sc_DH/Rdtase_CS"/>
</dbReference>
<dbReference type="PRINTS" id="PR00081">
    <property type="entry name" value="GDHRDH"/>
</dbReference>